<dbReference type="OrthoDB" id="9815044at2"/>
<dbReference type="InterPro" id="IPR039661">
    <property type="entry name" value="ELP3"/>
</dbReference>
<evidence type="ECO:0000256" key="4">
    <source>
        <dbReference type="ARBA" id="ARBA00022723"/>
    </source>
</evidence>
<dbReference type="CDD" id="cd01335">
    <property type="entry name" value="Radical_SAM"/>
    <property type="match status" value="1"/>
</dbReference>
<feature type="domain" description="Radical SAM core" evidence="7">
    <location>
        <begin position="1"/>
        <end position="238"/>
    </location>
</feature>
<comment type="cofactor">
    <cofactor evidence="1">
        <name>[4Fe-4S] cluster</name>
        <dbReference type="ChEBI" id="CHEBI:49883"/>
    </cofactor>
</comment>
<dbReference type="InterPro" id="IPR058240">
    <property type="entry name" value="rSAM_sf"/>
</dbReference>
<evidence type="ECO:0000313" key="9">
    <source>
        <dbReference type="Proteomes" id="UP000016860"/>
    </source>
</evidence>
<dbReference type="SMART" id="SM00729">
    <property type="entry name" value="Elp3"/>
    <property type="match status" value="1"/>
</dbReference>
<keyword evidence="4" id="KW-0479">Metal-binding</keyword>
<accession>U4R4B1</accession>
<dbReference type="PATRIC" id="fig|1330534.3.peg.1432"/>
<dbReference type="SFLD" id="SFLDG01082">
    <property type="entry name" value="B12-binding_domain_containing"/>
    <property type="match status" value="1"/>
</dbReference>
<keyword evidence="3" id="KW-0949">S-adenosyl-L-methionine</keyword>
<dbReference type="SUPFAM" id="SSF102114">
    <property type="entry name" value="Radical SAM enzymes"/>
    <property type="match status" value="1"/>
</dbReference>
<organism evidence="8 9">
    <name type="scientific">Ruminiclostridium papyrosolvens C7</name>
    <dbReference type="NCBI Taxonomy" id="1330534"/>
    <lineage>
        <taxon>Bacteria</taxon>
        <taxon>Bacillati</taxon>
        <taxon>Bacillota</taxon>
        <taxon>Clostridia</taxon>
        <taxon>Eubacteriales</taxon>
        <taxon>Oscillospiraceae</taxon>
        <taxon>Ruminiclostridium</taxon>
    </lineage>
</organism>
<dbReference type="RefSeq" id="WP_020814995.1">
    <property type="nucleotide sequence ID" value="NZ_ATAY01000023.1"/>
</dbReference>
<dbReference type="InterPro" id="IPR006638">
    <property type="entry name" value="Elp3/MiaA/NifB-like_rSAM"/>
</dbReference>
<dbReference type="InterPro" id="IPR023404">
    <property type="entry name" value="rSAM_horseshoe"/>
</dbReference>
<dbReference type="AlphaFoldDB" id="U4R4B1"/>
<dbReference type="GO" id="GO:0003824">
    <property type="term" value="F:catalytic activity"/>
    <property type="evidence" value="ECO:0007669"/>
    <property type="project" value="InterPro"/>
</dbReference>
<evidence type="ECO:0000313" key="8">
    <source>
        <dbReference type="EMBL" id="EPR12831.1"/>
    </source>
</evidence>
<evidence type="ECO:0000256" key="3">
    <source>
        <dbReference type="ARBA" id="ARBA00022691"/>
    </source>
</evidence>
<dbReference type="Proteomes" id="UP000016860">
    <property type="component" value="Unassembled WGS sequence"/>
</dbReference>
<dbReference type="GO" id="GO:0002926">
    <property type="term" value="P:tRNA wobble base 5-methoxycarbonylmethyl-2-thiouridinylation"/>
    <property type="evidence" value="ECO:0007669"/>
    <property type="project" value="TreeGrafter"/>
</dbReference>
<dbReference type="EMBL" id="ATAY01000023">
    <property type="protein sequence ID" value="EPR12831.1"/>
    <property type="molecule type" value="Genomic_DNA"/>
</dbReference>
<keyword evidence="6" id="KW-0411">Iron-sulfur</keyword>
<dbReference type="PANTHER" id="PTHR11135:SF0">
    <property type="entry name" value="ELONGATOR COMPLEX PROTEIN 3"/>
    <property type="match status" value="1"/>
</dbReference>
<dbReference type="GO" id="GO:0051539">
    <property type="term" value="F:4 iron, 4 sulfur cluster binding"/>
    <property type="evidence" value="ECO:0007669"/>
    <property type="project" value="UniProtKB-KW"/>
</dbReference>
<dbReference type="SFLD" id="SFLDG01086">
    <property type="entry name" value="elongater_protein-like"/>
    <property type="match status" value="1"/>
</dbReference>
<keyword evidence="2" id="KW-0004">4Fe-4S</keyword>
<gene>
    <name evidence="8" type="ORF">L323_07160</name>
</gene>
<keyword evidence="5" id="KW-0408">Iron</keyword>
<protein>
    <submittedName>
        <fullName evidence="8">Radical SAM protein</fullName>
    </submittedName>
</protein>
<dbReference type="STRING" id="1330534.L323_07160"/>
<dbReference type="GO" id="GO:0046872">
    <property type="term" value="F:metal ion binding"/>
    <property type="evidence" value="ECO:0007669"/>
    <property type="project" value="UniProtKB-KW"/>
</dbReference>
<dbReference type="PANTHER" id="PTHR11135">
    <property type="entry name" value="HISTONE ACETYLTRANSFERASE-RELATED"/>
    <property type="match status" value="1"/>
</dbReference>
<evidence type="ECO:0000256" key="5">
    <source>
        <dbReference type="ARBA" id="ARBA00023004"/>
    </source>
</evidence>
<dbReference type="Pfam" id="PF16199">
    <property type="entry name" value="Radical_SAM_C"/>
    <property type="match status" value="1"/>
</dbReference>
<dbReference type="PROSITE" id="PS51918">
    <property type="entry name" value="RADICAL_SAM"/>
    <property type="match status" value="1"/>
</dbReference>
<dbReference type="SFLD" id="SFLDS00029">
    <property type="entry name" value="Radical_SAM"/>
    <property type="match status" value="1"/>
</dbReference>
<dbReference type="GO" id="GO:0005737">
    <property type="term" value="C:cytoplasm"/>
    <property type="evidence" value="ECO:0007669"/>
    <property type="project" value="TreeGrafter"/>
</dbReference>
<proteinExistence type="predicted"/>
<dbReference type="Pfam" id="PF04055">
    <property type="entry name" value="Radical_SAM"/>
    <property type="match status" value="1"/>
</dbReference>
<evidence type="ECO:0000259" key="7">
    <source>
        <dbReference type="PROSITE" id="PS51918"/>
    </source>
</evidence>
<reference evidence="8 9" key="1">
    <citation type="journal article" date="2013" name="Genome Announc.">
        <title>Draft Genome Sequence of the Cellulolytic Bacterium Clostridium papyrosolvens C7 (ATCC 700395).</title>
        <authorList>
            <person name="Zepeda V."/>
            <person name="Dassa B."/>
            <person name="Borovok I."/>
            <person name="Lamed R."/>
            <person name="Bayer E.A."/>
            <person name="Cate J.H."/>
        </authorList>
    </citation>
    <scope>NUCLEOTIDE SEQUENCE [LARGE SCALE GENOMIC DNA]</scope>
    <source>
        <strain evidence="8 9">C7</strain>
    </source>
</reference>
<sequence length="338" mass="38518">MQIKKHIVIPIFVPHKGCPFDCIFCNQKIISGQTNEASEEDIRRTIESHLETSGNAFVEIGFYGGSFTGISLKEQEWYLKIGYSYIEEGKVNQIRLSTRPDYISSTILDLLERYGVRTIELGVQSLDYDVLKCTNRGHGIEEVKNAAKMIKDRGFSLGIQTMIGLPGDARLKAITTAQKVLELAPDIVRIYPTLVIENTYLQKMYNDGQYRPLTIDEAVDISAELLDIYEQNNINVIRIGLQPTDNISESGEVVAGPFHPAFRQLVESRLTLKRIKEYIINNKLDKLPEIIIECNPRYISNVIGQKRVNINTLKNEFNFKNIRIMEKLNVEKFEIIGT</sequence>
<evidence type="ECO:0000256" key="1">
    <source>
        <dbReference type="ARBA" id="ARBA00001966"/>
    </source>
</evidence>
<comment type="caution">
    <text evidence="8">The sequence shown here is derived from an EMBL/GenBank/DDBJ whole genome shotgun (WGS) entry which is preliminary data.</text>
</comment>
<dbReference type="InterPro" id="IPR007197">
    <property type="entry name" value="rSAM"/>
</dbReference>
<evidence type="ECO:0000256" key="2">
    <source>
        <dbReference type="ARBA" id="ARBA00022485"/>
    </source>
</evidence>
<dbReference type="Gene3D" id="3.80.30.20">
    <property type="entry name" value="tm_1862 like domain"/>
    <property type="match status" value="1"/>
</dbReference>
<name>U4R4B1_9FIRM</name>
<dbReference type="InterPro" id="IPR032432">
    <property type="entry name" value="Radical_SAM_C"/>
</dbReference>
<evidence type="ECO:0000256" key="6">
    <source>
        <dbReference type="ARBA" id="ARBA00023014"/>
    </source>
</evidence>